<evidence type="ECO:0000256" key="3">
    <source>
        <dbReference type="ARBA" id="ARBA00022553"/>
    </source>
</evidence>
<dbReference type="GO" id="GO:0000155">
    <property type="term" value="F:phosphorelay sensor kinase activity"/>
    <property type="evidence" value="ECO:0007669"/>
    <property type="project" value="InterPro"/>
</dbReference>
<feature type="transmembrane region" description="Helical" evidence="12">
    <location>
        <begin position="17"/>
        <end position="37"/>
    </location>
</feature>
<dbReference type="GO" id="GO:0005886">
    <property type="term" value="C:plasma membrane"/>
    <property type="evidence" value="ECO:0007669"/>
    <property type="project" value="UniProtKB-SubCell"/>
</dbReference>
<evidence type="ECO:0000313" key="15">
    <source>
        <dbReference type="Proteomes" id="UP000077355"/>
    </source>
</evidence>
<evidence type="ECO:0000256" key="4">
    <source>
        <dbReference type="ARBA" id="ARBA00022679"/>
    </source>
</evidence>
<evidence type="ECO:0000256" key="8">
    <source>
        <dbReference type="ARBA" id="ARBA00022840"/>
    </source>
</evidence>
<dbReference type="Gene3D" id="3.30.450.20">
    <property type="entry name" value="PAS domain"/>
    <property type="match status" value="1"/>
</dbReference>
<reference evidence="14 15" key="1">
    <citation type="submission" date="2016-03" db="EMBL/GenBank/DDBJ databases">
        <title>Draft genome sequence of Paenibacillus antarcticus CECT 5836.</title>
        <authorList>
            <person name="Shin S.-K."/>
            <person name="Yi H."/>
        </authorList>
    </citation>
    <scope>NUCLEOTIDE SEQUENCE [LARGE SCALE GENOMIC DNA]</scope>
    <source>
        <strain evidence="14 15">CECT 5836</strain>
    </source>
</reference>
<keyword evidence="5 12" id="KW-0812">Transmembrane</keyword>
<evidence type="ECO:0000256" key="7">
    <source>
        <dbReference type="ARBA" id="ARBA00022777"/>
    </source>
</evidence>
<dbReference type="InterPro" id="IPR003660">
    <property type="entry name" value="HAMP_dom"/>
</dbReference>
<dbReference type="Gene3D" id="3.30.565.10">
    <property type="entry name" value="Histidine kinase-like ATPase, C-terminal domain"/>
    <property type="match status" value="1"/>
</dbReference>
<dbReference type="RefSeq" id="WP_068650343.1">
    <property type="nucleotide sequence ID" value="NZ_LVJI01000016.1"/>
</dbReference>
<dbReference type="Proteomes" id="UP000077355">
    <property type="component" value="Unassembled WGS sequence"/>
</dbReference>
<dbReference type="SUPFAM" id="SSF158472">
    <property type="entry name" value="HAMP domain-like"/>
    <property type="match status" value="1"/>
</dbReference>
<evidence type="ECO:0000259" key="13">
    <source>
        <dbReference type="PROSITE" id="PS50885"/>
    </source>
</evidence>
<comment type="caution">
    <text evidence="14">The sequence shown here is derived from an EMBL/GenBank/DDBJ whole genome shotgun (WGS) entry which is preliminary data.</text>
</comment>
<keyword evidence="4" id="KW-0808">Transferase</keyword>
<dbReference type="PROSITE" id="PS50885">
    <property type="entry name" value="HAMP"/>
    <property type="match status" value="1"/>
</dbReference>
<feature type="transmembrane region" description="Helical" evidence="12">
    <location>
        <begin position="304"/>
        <end position="323"/>
    </location>
</feature>
<proteinExistence type="predicted"/>
<keyword evidence="10" id="KW-0902">Two-component regulatory system</keyword>
<gene>
    <name evidence="14" type="ORF">PBAT_12735</name>
</gene>
<dbReference type="Pfam" id="PF06580">
    <property type="entry name" value="His_kinase"/>
    <property type="match status" value="1"/>
</dbReference>
<evidence type="ECO:0000256" key="10">
    <source>
        <dbReference type="ARBA" id="ARBA00023012"/>
    </source>
</evidence>
<dbReference type="InterPro" id="IPR050640">
    <property type="entry name" value="Bact_2-comp_sensor_kinase"/>
</dbReference>
<sequence>MRTLFDKFKNLKLFTKMFMVMVVSIIAVSVAISWTVIHMSTDLFMQTFSITNTKVLNQIKSGFESYNDAIVTVVSNANQSGAMKSFLTQGDADSLSTAKSYFNMSEQMKKLKSNLDAYEVGITIAGVNGRVYSTDRSYLSMDDKKLKQHPLTLNSHKDPKRLIYQDYKEITGTNGLGEPMIVASKALLDRSTGYVYGTIYISMKERDFGQVFDSYTSLGNDVFILNKNGMIVSSNRQDRIGYMSQELLDYAEQMDTEASDYLNVSVQGKDSFVISDNLPTYDFYIVNTIDKEIALGQMIDTKTLTLIGIVIVGIALSIVFLITRQISKSLTKLVLQMSNVTHNEFGNHITVTGSYEIRELGQAFNYMVDELHDYVDKLVETQKGQRNAELAALQRQINLHFLYNTLASVKTLVQQGSKEKATETIHSLISVLQNTISNVSETIMVEQELGILKHYVFINHARYGDRIKVGYFVAPECMDYHVPKLIIQPFIENAFFHGFNVKSSGYIHVLVSTDGQALYCEVVDSGDGIEGLPSEDAFLNTKKSRQMFSGIGIKNVHDRIRLLYGEEYGVSIVSELGNGTRVKITLPLIKL</sequence>
<keyword evidence="15" id="KW-1185">Reference proteome</keyword>
<evidence type="ECO:0000256" key="2">
    <source>
        <dbReference type="ARBA" id="ARBA00022475"/>
    </source>
</evidence>
<dbReference type="EMBL" id="LVJI01000016">
    <property type="protein sequence ID" value="OAB45886.1"/>
    <property type="molecule type" value="Genomic_DNA"/>
</dbReference>
<dbReference type="InterPro" id="IPR003594">
    <property type="entry name" value="HATPase_dom"/>
</dbReference>
<dbReference type="GO" id="GO:0005524">
    <property type="term" value="F:ATP binding"/>
    <property type="evidence" value="ECO:0007669"/>
    <property type="project" value="UniProtKB-KW"/>
</dbReference>
<feature type="domain" description="HAMP" evidence="13">
    <location>
        <begin position="324"/>
        <end position="376"/>
    </location>
</feature>
<dbReference type="Pfam" id="PF00672">
    <property type="entry name" value="HAMP"/>
    <property type="match status" value="1"/>
</dbReference>
<evidence type="ECO:0000256" key="12">
    <source>
        <dbReference type="SAM" id="Phobius"/>
    </source>
</evidence>
<dbReference type="SMART" id="SM00304">
    <property type="entry name" value="HAMP"/>
    <property type="match status" value="1"/>
</dbReference>
<accession>A0A168NKM7</accession>
<evidence type="ECO:0000256" key="1">
    <source>
        <dbReference type="ARBA" id="ARBA00004651"/>
    </source>
</evidence>
<dbReference type="Gene3D" id="1.10.287.130">
    <property type="match status" value="1"/>
</dbReference>
<keyword evidence="8" id="KW-0067">ATP-binding</keyword>
<dbReference type="PANTHER" id="PTHR34220:SF11">
    <property type="entry name" value="SENSOR PROTEIN KINASE HPTS"/>
    <property type="match status" value="1"/>
</dbReference>
<evidence type="ECO:0000256" key="11">
    <source>
        <dbReference type="ARBA" id="ARBA00023136"/>
    </source>
</evidence>
<protein>
    <recommendedName>
        <fullName evidence="13">HAMP domain-containing protein</fullName>
    </recommendedName>
</protein>
<dbReference type="PANTHER" id="PTHR34220">
    <property type="entry name" value="SENSOR HISTIDINE KINASE YPDA"/>
    <property type="match status" value="1"/>
</dbReference>
<keyword evidence="6" id="KW-0547">Nucleotide-binding</keyword>
<dbReference type="CDD" id="cd06225">
    <property type="entry name" value="HAMP"/>
    <property type="match status" value="1"/>
</dbReference>
<keyword evidence="2" id="KW-1003">Cell membrane</keyword>
<dbReference type="SUPFAM" id="SSF55874">
    <property type="entry name" value="ATPase domain of HSP90 chaperone/DNA topoisomerase II/histidine kinase"/>
    <property type="match status" value="1"/>
</dbReference>
<evidence type="ECO:0000313" key="14">
    <source>
        <dbReference type="EMBL" id="OAB45886.1"/>
    </source>
</evidence>
<dbReference type="AlphaFoldDB" id="A0A168NKM7"/>
<evidence type="ECO:0000256" key="9">
    <source>
        <dbReference type="ARBA" id="ARBA00022989"/>
    </source>
</evidence>
<evidence type="ECO:0000256" key="5">
    <source>
        <dbReference type="ARBA" id="ARBA00022692"/>
    </source>
</evidence>
<comment type="subcellular location">
    <subcellularLocation>
        <location evidence="1">Cell membrane</location>
        <topology evidence="1">Multi-pass membrane protein</topology>
    </subcellularLocation>
</comment>
<dbReference type="InterPro" id="IPR010559">
    <property type="entry name" value="Sig_transdc_His_kin_internal"/>
</dbReference>
<evidence type="ECO:0000256" key="6">
    <source>
        <dbReference type="ARBA" id="ARBA00022741"/>
    </source>
</evidence>
<dbReference type="InterPro" id="IPR036890">
    <property type="entry name" value="HATPase_C_sf"/>
</dbReference>
<organism evidence="14 15">
    <name type="scientific">Paenibacillus antarcticus</name>
    <dbReference type="NCBI Taxonomy" id="253703"/>
    <lineage>
        <taxon>Bacteria</taxon>
        <taxon>Bacillati</taxon>
        <taxon>Bacillota</taxon>
        <taxon>Bacilli</taxon>
        <taxon>Bacillales</taxon>
        <taxon>Paenibacillaceae</taxon>
        <taxon>Paenibacillus</taxon>
    </lineage>
</organism>
<keyword evidence="7" id="KW-0418">Kinase</keyword>
<dbReference type="Pfam" id="PF02518">
    <property type="entry name" value="HATPase_c"/>
    <property type="match status" value="1"/>
</dbReference>
<dbReference type="OrthoDB" id="9776552at2"/>
<name>A0A168NKM7_9BACL</name>
<keyword evidence="9 12" id="KW-1133">Transmembrane helix</keyword>
<keyword evidence="3" id="KW-0597">Phosphoprotein</keyword>
<keyword evidence="11 12" id="KW-0472">Membrane</keyword>